<evidence type="ECO:0000256" key="1">
    <source>
        <dbReference type="ARBA" id="ARBA00023015"/>
    </source>
</evidence>
<dbReference type="EMBL" id="RSCL01000009">
    <property type="protein sequence ID" value="RUT05154.1"/>
    <property type="molecule type" value="Genomic_DNA"/>
</dbReference>
<evidence type="ECO:0000259" key="5">
    <source>
        <dbReference type="PROSITE" id="PS50977"/>
    </source>
</evidence>
<evidence type="ECO:0000313" key="6">
    <source>
        <dbReference type="EMBL" id="RUT05154.1"/>
    </source>
</evidence>
<name>A0A3S1CN94_9CYAN</name>
<feature type="domain" description="HTH tetR-type" evidence="5">
    <location>
        <begin position="15"/>
        <end position="76"/>
    </location>
</feature>
<dbReference type="InterPro" id="IPR050109">
    <property type="entry name" value="HTH-type_TetR-like_transc_reg"/>
</dbReference>
<dbReference type="PROSITE" id="PS50977">
    <property type="entry name" value="HTH_TETR_2"/>
    <property type="match status" value="1"/>
</dbReference>
<dbReference type="InterPro" id="IPR001647">
    <property type="entry name" value="HTH_TetR"/>
</dbReference>
<dbReference type="Proteomes" id="UP000271624">
    <property type="component" value="Unassembled WGS sequence"/>
</dbReference>
<keyword evidence="2 4" id="KW-0238">DNA-binding</keyword>
<dbReference type="Gene3D" id="1.10.357.10">
    <property type="entry name" value="Tetracycline Repressor, domain 2"/>
    <property type="match status" value="1"/>
</dbReference>
<accession>A0A3S1CN94</accession>
<reference evidence="6" key="1">
    <citation type="submission" date="2018-12" db="EMBL/GenBank/DDBJ databases">
        <authorList>
            <person name="Will S."/>
            <person name="Neumann-Schaal M."/>
            <person name="Henke P."/>
        </authorList>
    </citation>
    <scope>NUCLEOTIDE SEQUENCE</scope>
    <source>
        <strain evidence="6">PCC 7102</strain>
    </source>
</reference>
<dbReference type="GO" id="GO:0003700">
    <property type="term" value="F:DNA-binding transcription factor activity"/>
    <property type="evidence" value="ECO:0007669"/>
    <property type="project" value="TreeGrafter"/>
</dbReference>
<dbReference type="SUPFAM" id="SSF46689">
    <property type="entry name" value="Homeodomain-like"/>
    <property type="match status" value="1"/>
</dbReference>
<dbReference type="PANTHER" id="PTHR30055">
    <property type="entry name" value="HTH-TYPE TRANSCRIPTIONAL REGULATOR RUTR"/>
    <property type="match status" value="1"/>
</dbReference>
<dbReference type="InterPro" id="IPR009057">
    <property type="entry name" value="Homeodomain-like_sf"/>
</dbReference>
<comment type="caution">
    <text evidence="6">The sequence shown here is derived from an EMBL/GenBank/DDBJ whole genome shotgun (WGS) entry which is preliminary data.</text>
</comment>
<organism evidence="6 7">
    <name type="scientific">Dulcicalothrix desertica PCC 7102</name>
    <dbReference type="NCBI Taxonomy" id="232991"/>
    <lineage>
        <taxon>Bacteria</taxon>
        <taxon>Bacillati</taxon>
        <taxon>Cyanobacteriota</taxon>
        <taxon>Cyanophyceae</taxon>
        <taxon>Nostocales</taxon>
        <taxon>Calotrichaceae</taxon>
        <taxon>Dulcicalothrix</taxon>
    </lineage>
</organism>
<dbReference type="PANTHER" id="PTHR30055:SF234">
    <property type="entry name" value="HTH-TYPE TRANSCRIPTIONAL REGULATOR BETI"/>
    <property type="match status" value="1"/>
</dbReference>
<keyword evidence="7" id="KW-1185">Reference proteome</keyword>
<dbReference type="RefSeq" id="WP_127082402.1">
    <property type="nucleotide sequence ID" value="NZ_RSCL01000009.1"/>
</dbReference>
<dbReference type="GO" id="GO:0000976">
    <property type="term" value="F:transcription cis-regulatory region binding"/>
    <property type="evidence" value="ECO:0007669"/>
    <property type="project" value="TreeGrafter"/>
</dbReference>
<sequence length="207" mass="22719">MSESALLASPKAEGQDSRSKILAVALKLFTVKGYEGASIDEIRMGAGFKSKASLYTHFKSKDELSQALTSGILGQIEAVIIDGNDIAEPLMRFTMVIRGLIKWASLHPTECIFHMMQEQKKLVSEVEGKELSNTELMLLDIVQQLRAQYPVRPIATDALLSMIFVILAQTLLDGAAFGNISFDEKIEQIVSICFGVVFNEAVPVPKI</sequence>
<reference evidence="6" key="2">
    <citation type="journal article" date="2019" name="Genome Biol. Evol.">
        <title>Day and night: Metabolic profiles and evolutionary relationships of six axenic non-marine cyanobacteria.</title>
        <authorList>
            <person name="Will S.E."/>
            <person name="Henke P."/>
            <person name="Boedeker C."/>
            <person name="Huang S."/>
            <person name="Brinkmann H."/>
            <person name="Rohde M."/>
            <person name="Jarek M."/>
            <person name="Friedl T."/>
            <person name="Seufert S."/>
            <person name="Schumacher M."/>
            <person name="Overmann J."/>
            <person name="Neumann-Schaal M."/>
            <person name="Petersen J."/>
        </authorList>
    </citation>
    <scope>NUCLEOTIDE SEQUENCE [LARGE SCALE GENOMIC DNA]</scope>
    <source>
        <strain evidence="6">PCC 7102</strain>
    </source>
</reference>
<evidence type="ECO:0000256" key="4">
    <source>
        <dbReference type="PROSITE-ProRule" id="PRU00335"/>
    </source>
</evidence>
<keyword evidence="1" id="KW-0805">Transcription regulation</keyword>
<dbReference type="OrthoDB" id="509229at2"/>
<keyword evidence="3" id="KW-0804">Transcription</keyword>
<protein>
    <recommendedName>
        <fullName evidence="5">HTH tetR-type domain-containing protein</fullName>
    </recommendedName>
</protein>
<proteinExistence type="predicted"/>
<comment type="caution">
    <text evidence="4">Lacks conserved residue(s) required for the propagation of feature annotation.</text>
</comment>
<evidence type="ECO:0000313" key="7">
    <source>
        <dbReference type="Proteomes" id="UP000271624"/>
    </source>
</evidence>
<evidence type="ECO:0000256" key="3">
    <source>
        <dbReference type="ARBA" id="ARBA00023163"/>
    </source>
</evidence>
<evidence type="ECO:0000256" key="2">
    <source>
        <dbReference type="ARBA" id="ARBA00023125"/>
    </source>
</evidence>
<dbReference type="Pfam" id="PF00440">
    <property type="entry name" value="TetR_N"/>
    <property type="match status" value="1"/>
</dbReference>
<gene>
    <name evidence="6" type="ORF">DSM106972_039750</name>
</gene>
<dbReference type="AlphaFoldDB" id="A0A3S1CN94"/>